<name>X6MVZ0_RETFI</name>
<keyword evidence="1" id="KW-0472">Membrane</keyword>
<keyword evidence="3" id="KW-1185">Reference proteome</keyword>
<proteinExistence type="predicted"/>
<keyword evidence="1" id="KW-1133">Transmembrane helix</keyword>
<accession>X6MVZ0</accession>
<evidence type="ECO:0000256" key="1">
    <source>
        <dbReference type="SAM" id="Phobius"/>
    </source>
</evidence>
<dbReference type="EMBL" id="ASPP01017004">
    <property type="protein sequence ID" value="ETO17270.1"/>
    <property type="molecule type" value="Genomic_DNA"/>
</dbReference>
<dbReference type="Proteomes" id="UP000023152">
    <property type="component" value="Unassembled WGS sequence"/>
</dbReference>
<gene>
    <name evidence="2" type="ORF">RFI_20060</name>
</gene>
<reference evidence="2 3" key="1">
    <citation type="journal article" date="2013" name="Curr. Biol.">
        <title>The Genome of the Foraminiferan Reticulomyxa filosa.</title>
        <authorList>
            <person name="Glockner G."/>
            <person name="Hulsmann N."/>
            <person name="Schleicher M."/>
            <person name="Noegel A.A."/>
            <person name="Eichinger L."/>
            <person name="Gallinger C."/>
            <person name="Pawlowski J."/>
            <person name="Sierra R."/>
            <person name="Euteneuer U."/>
            <person name="Pillet L."/>
            <person name="Moustafa A."/>
            <person name="Platzer M."/>
            <person name="Groth M."/>
            <person name="Szafranski K."/>
            <person name="Schliwa M."/>
        </authorList>
    </citation>
    <scope>NUCLEOTIDE SEQUENCE [LARGE SCALE GENOMIC DNA]</scope>
</reference>
<dbReference type="AlphaFoldDB" id="X6MVZ0"/>
<protein>
    <submittedName>
        <fullName evidence="2">Uncharacterized protein</fullName>
    </submittedName>
</protein>
<organism evidence="2 3">
    <name type="scientific">Reticulomyxa filosa</name>
    <dbReference type="NCBI Taxonomy" id="46433"/>
    <lineage>
        <taxon>Eukaryota</taxon>
        <taxon>Sar</taxon>
        <taxon>Rhizaria</taxon>
        <taxon>Retaria</taxon>
        <taxon>Foraminifera</taxon>
        <taxon>Monothalamids</taxon>
        <taxon>Reticulomyxidae</taxon>
        <taxon>Reticulomyxa</taxon>
    </lineage>
</organism>
<keyword evidence="1" id="KW-0812">Transmembrane</keyword>
<feature type="transmembrane region" description="Helical" evidence="1">
    <location>
        <begin position="59"/>
        <end position="78"/>
    </location>
</feature>
<sequence length="240" mass="28118">MGLFIGSGLGKCYLELQKLDHSFSEQMLGKNSISKLVNLSDDVKGVLLDTNENGNLKQFFFFFNVCVFATPFLVVNIVQHCKLKKKKKKKKNKKKDIQQQNRQASSETLKHYIVSQFFFYNFISERKKKKGREEVERNKTKQNKTKKKNIYTYICKMADLESAIDVTKKEECLYLSQQVDKWQKDVKKRILVLNEAISSLHTALEELDESQFAGLCYHIFFMFRHTKKGGAFIYIVFFDI</sequence>
<evidence type="ECO:0000313" key="3">
    <source>
        <dbReference type="Proteomes" id="UP000023152"/>
    </source>
</evidence>
<evidence type="ECO:0000313" key="2">
    <source>
        <dbReference type="EMBL" id="ETO17270.1"/>
    </source>
</evidence>
<comment type="caution">
    <text evidence="2">The sequence shown here is derived from an EMBL/GenBank/DDBJ whole genome shotgun (WGS) entry which is preliminary data.</text>
</comment>